<dbReference type="EMBL" id="OU503040">
    <property type="protein sequence ID" value="CAI9761917.1"/>
    <property type="molecule type" value="Genomic_DNA"/>
</dbReference>
<evidence type="ECO:0000256" key="17">
    <source>
        <dbReference type="ARBA" id="ARBA00047899"/>
    </source>
</evidence>
<proteinExistence type="inferred from homology"/>
<dbReference type="GO" id="GO:0006952">
    <property type="term" value="P:defense response"/>
    <property type="evidence" value="ECO:0007669"/>
    <property type="project" value="UniProtKB-ARBA"/>
</dbReference>
<evidence type="ECO:0000256" key="6">
    <source>
        <dbReference type="ARBA" id="ARBA00022679"/>
    </source>
</evidence>
<keyword evidence="6" id="KW-0808">Transferase</keyword>
<dbReference type="Proteomes" id="UP000834106">
    <property type="component" value="Chromosome 5"/>
</dbReference>
<dbReference type="PANTHER" id="PTHR45974">
    <property type="entry name" value="RECEPTOR-LIKE PROTEIN 55"/>
    <property type="match status" value="1"/>
</dbReference>
<dbReference type="PROSITE" id="PS00107">
    <property type="entry name" value="PROTEIN_KINASE_ATP"/>
    <property type="match status" value="1"/>
</dbReference>
<dbReference type="SUPFAM" id="SSF56112">
    <property type="entry name" value="Protein kinase-like (PK-like)"/>
    <property type="match status" value="1"/>
</dbReference>
<dbReference type="GO" id="GO:0051707">
    <property type="term" value="P:response to other organism"/>
    <property type="evidence" value="ECO:0007669"/>
    <property type="project" value="UniProtKB-ARBA"/>
</dbReference>
<evidence type="ECO:0000256" key="3">
    <source>
        <dbReference type="ARBA" id="ARBA00012513"/>
    </source>
</evidence>
<dbReference type="FunFam" id="3.80.10.10:FF:000387">
    <property type="entry name" value="Probable LRR receptor-like serine/threonine-protein kinase At1g06840"/>
    <property type="match status" value="1"/>
</dbReference>
<keyword evidence="11" id="KW-0418">Kinase</keyword>
<dbReference type="InterPro" id="IPR055414">
    <property type="entry name" value="LRR_R13L4/SHOC2-like"/>
</dbReference>
<dbReference type="Gene3D" id="3.80.10.10">
    <property type="entry name" value="Ribonuclease Inhibitor"/>
    <property type="match status" value="3"/>
</dbReference>
<keyword evidence="9" id="KW-0677">Repeat</keyword>
<dbReference type="InterPro" id="IPR017441">
    <property type="entry name" value="Protein_kinase_ATP_BS"/>
</dbReference>
<evidence type="ECO:0000256" key="13">
    <source>
        <dbReference type="ARBA" id="ARBA00022989"/>
    </source>
</evidence>
<dbReference type="PROSITE" id="PS50011">
    <property type="entry name" value="PROTEIN_KINASE_DOM"/>
    <property type="match status" value="1"/>
</dbReference>
<dbReference type="PROSITE" id="PS00108">
    <property type="entry name" value="PROTEIN_KINASE_ST"/>
    <property type="match status" value="1"/>
</dbReference>
<dbReference type="Pfam" id="PF00560">
    <property type="entry name" value="LRR_1"/>
    <property type="match status" value="1"/>
</dbReference>
<evidence type="ECO:0000256" key="21">
    <source>
        <dbReference type="SAM" id="Phobius"/>
    </source>
</evidence>
<keyword evidence="5" id="KW-0433">Leucine-rich repeat</keyword>
<dbReference type="Pfam" id="PF07714">
    <property type="entry name" value="PK_Tyr_Ser-Thr"/>
    <property type="match status" value="1"/>
</dbReference>
<keyword evidence="13 21" id="KW-1133">Transmembrane helix</keyword>
<gene>
    <name evidence="23" type="ORF">FPE_LOCUS9347</name>
</gene>
<keyword evidence="24" id="KW-1185">Reference proteome</keyword>
<keyword evidence="8" id="KW-0732">Signal</keyword>
<dbReference type="GO" id="GO:0005524">
    <property type="term" value="F:ATP binding"/>
    <property type="evidence" value="ECO:0007669"/>
    <property type="project" value="UniProtKB-UniRule"/>
</dbReference>
<comment type="catalytic activity">
    <reaction evidence="17">
        <text>L-threonyl-[protein] + ATP = O-phospho-L-threonyl-[protein] + ADP + H(+)</text>
        <dbReference type="Rhea" id="RHEA:46608"/>
        <dbReference type="Rhea" id="RHEA-COMP:11060"/>
        <dbReference type="Rhea" id="RHEA-COMP:11605"/>
        <dbReference type="ChEBI" id="CHEBI:15378"/>
        <dbReference type="ChEBI" id="CHEBI:30013"/>
        <dbReference type="ChEBI" id="CHEBI:30616"/>
        <dbReference type="ChEBI" id="CHEBI:61977"/>
        <dbReference type="ChEBI" id="CHEBI:456216"/>
        <dbReference type="EC" id="2.7.11.1"/>
    </reaction>
</comment>
<evidence type="ECO:0000256" key="8">
    <source>
        <dbReference type="ARBA" id="ARBA00022729"/>
    </source>
</evidence>
<feature type="binding site" evidence="19">
    <location>
        <position position="739"/>
    </location>
    <ligand>
        <name>ATP</name>
        <dbReference type="ChEBI" id="CHEBI:30616"/>
    </ligand>
</feature>
<dbReference type="GO" id="GO:0004674">
    <property type="term" value="F:protein serine/threonine kinase activity"/>
    <property type="evidence" value="ECO:0007669"/>
    <property type="project" value="UniProtKB-KW"/>
</dbReference>
<dbReference type="PANTHER" id="PTHR45974:SF216">
    <property type="entry name" value="PROTEIN KINASE DOMAIN-CONTAINING PROTEIN"/>
    <property type="match status" value="1"/>
</dbReference>
<dbReference type="AlphaFoldDB" id="A0AAD1Z7K3"/>
<dbReference type="Gene3D" id="1.10.510.10">
    <property type="entry name" value="Transferase(Phosphotransferase) domain 1"/>
    <property type="match status" value="1"/>
</dbReference>
<comment type="similarity">
    <text evidence="2">Belongs to the protein kinase superfamily. Ser/Thr protein kinase family.</text>
</comment>
<evidence type="ECO:0000259" key="22">
    <source>
        <dbReference type="PROSITE" id="PS50011"/>
    </source>
</evidence>
<evidence type="ECO:0000256" key="7">
    <source>
        <dbReference type="ARBA" id="ARBA00022692"/>
    </source>
</evidence>
<evidence type="ECO:0000313" key="24">
    <source>
        <dbReference type="Proteomes" id="UP000834106"/>
    </source>
</evidence>
<keyword evidence="15" id="KW-0675">Receptor</keyword>
<dbReference type="GO" id="GO:0016020">
    <property type="term" value="C:membrane"/>
    <property type="evidence" value="ECO:0007669"/>
    <property type="project" value="UniProtKB-SubCell"/>
</dbReference>
<name>A0AAD1Z7K3_9LAMI</name>
<dbReference type="Pfam" id="PF23598">
    <property type="entry name" value="LRR_14"/>
    <property type="match status" value="1"/>
</dbReference>
<evidence type="ECO:0000256" key="14">
    <source>
        <dbReference type="ARBA" id="ARBA00023136"/>
    </source>
</evidence>
<dbReference type="CDD" id="cd14066">
    <property type="entry name" value="STKc_IRAK"/>
    <property type="match status" value="1"/>
</dbReference>
<dbReference type="Gene3D" id="3.30.200.20">
    <property type="entry name" value="Phosphorylase Kinase, domain 1"/>
    <property type="match status" value="1"/>
</dbReference>
<dbReference type="InterPro" id="IPR001611">
    <property type="entry name" value="Leu-rich_rpt"/>
</dbReference>
<evidence type="ECO:0000256" key="20">
    <source>
        <dbReference type="SAM" id="MobiDB-lite"/>
    </source>
</evidence>
<dbReference type="InterPro" id="IPR003591">
    <property type="entry name" value="Leu-rich_rpt_typical-subtyp"/>
</dbReference>
<evidence type="ECO:0000256" key="5">
    <source>
        <dbReference type="ARBA" id="ARBA00022614"/>
    </source>
</evidence>
<protein>
    <recommendedName>
        <fullName evidence="3">non-specific serine/threonine protein kinase</fullName>
        <ecNumber evidence="3">2.7.11.1</ecNumber>
    </recommendedName>
</protein>
<evidence type="ECO:0000256" key="12">
    <source>
        <dbReference type="ARBA" id="ARBA00022840"/>
    </source>
</evidence>
<feature type="region of interest" description="Disordered" evidence="20">
    <location>
        <begin position="997"/>
        <end position="1025"/>
    </location>
</feature>
<dbReference type="InterPro" id="IPR001245">
    <property type="entry name" value="Ser-Thr/Tyr_kinase_cat_dom"/>
</dbReference>
<keyword evidence="10 19" id="KW-0547">Nucleotide-binding</keyword>
<keyword evidence="7 21" id="KW-0812">Transmembrane</keyword>
<dbReference type="FunFam" id="1.10.510.10:FF:000453">
    <property type="entry name" value="LRR receptor-like serine/threonine-protein kinase HSL2"/>
    <property type="match status" value="1"/>
</dbReference>
<dbReference type="SMART" id="SM00369">
    <property type="entry name" value="LRR_TYP"/>
    <property type="match status" value="4"/>
</dbReference>
<dbReference type="FunFam" id="3.30.200.20:FF:000328">
    <property type="entry name" value="Leucine-rich repeat protein kinase family protein"/>
    <property type="match status" value="1"/>
</dbReference>
<keyword evidence="14 21" id="KW-0472">Membrane</keyword>
<dbReference type="InterPro" id="IPR008271">
    <property type="entry name" value="Ser/Thr_kinase_AS"/>
</dbReference>
<evidence type="ECO:0000256" key="9">
    <source>
        <dbReference type="ARBA" id="ARBA00022737"/>
    </source>
</evidence>
<comment type="subcellular location">
    <subcellularLocation>
        <location evidence="1">Membrane</location>
        <topology evidence="1">Single-pass type I membrane protein</topology>
    </subcellularLocation>
</comment>
<dbReference type="EC" id="2.7.11.1" evidence="3"/>
<organism evidence="23 24">
    <name type="scientific">Fraxinus pennsylvanica</name>
    <dbReference type="NCBI Taxonomy" id="56036"/>
    <lineage>
        <taxon>Eukaryota</taxon>
        <taxon>Viridiplantae</taxon>
        <taxon>Streptophyta</taxon>
        <taxon>Embryophyta</taxon>
        <taxon>Tracheophyta</taxon>
        <taxon>Spermatophyta</taxon>
        <taxon>Magnoliopsida</taxon>
        <taxon>eudicotyledons</taxon>
        <taxon>Gunneridae</taxon>
        <taxon>Pentapetalae</taxon>
        <taxon>asterids</taxon>
        <taxon>lamiids</taxon>
        <taxon>Lamiales</taxon>
        <taxon>Oleaceae</taxon>
        <taxon>Oleeae</taxon>
        <taxon>Fraxinus</taxon>
    </lineage>
</organism>
<feature type="transmembrane region" description="Helical" evidence="21">
    <location>
        <begin position="647"/>
        <end position="670"/>
    </location>
</feature>
<reference evidence="23" key="1">
    <citation type="submission" date="2023-05" db="EMBL/GenBank/DDBJ databases">
        <authorList>
            <person name="Huff M."/>
        </authorList>
    </citation>
    <scope>NUCLEOTIDE SEQUENCE</scope>
</reference>
<evidence type="ECO:0000313" key="23">
    <source>
        <dbReference type="EMBL" id="CAI9761917.1"/>
    </source>
</evidence>
<dbReference type="Pfam" id="PF08263">
    <property type="entry name" value="LRRNT_2"/>
    <property type="match status" value="1"/>
</dbReference>
<evidence type="ECO:0000256" key="16">
    <source>
        <dbReference type="ARBA" id="ARBA00023180"/>
    </source>
</evidence>
<feature type="domain" description="Protein kinase" evidence="22">
    <location>
        <begin position="711"/>
        <end position="984"/>
    </location>
</feature>
<evidence type="ECO:0000256" key="2">
    <source>
        <dbReference type="ARBA" id="ARBA00008684"/>
    </source>
</evidence>
<dbReference type="SMART" id="SM00220">
    <property type="entry name" value="S_TKc"/>
    <property type="match status" value="1"/>
</dbReference>
<dbReference type="InterPro" id="IPR032675">
    <property type="entry name" value="LRR_dom_sf"/>
</dbReference>
<evidence type="ECO:0000256" key="19">
    <source>
        <dbReference type="PROSITE-ProRule" id="PRU10141"/>
    </source>
</evidence>
<dbReference type="InterPro" id="IPR000719">
    <property type="entry name" value="Prot_kinase_dom"/>
</dbReference>
<accession>A0AAD1Z7K3</accession>
<feature type="compositionally biased region" description="Low complexity" evidence="20">
    <location>
        <begin position="1009"/>
        <end position="1025"/>
    </location>
</feature>
<evidence type="ECO:0000256" key="1">
    <source>
        <dbReference type="ARBA" id="ARBA00004479"/>
    </source>
</evidence>
<dbReference type="InterPro" id="IPR013210">
    <property type="entry name" value="LRR_N_plant-typ"/>
</dbReference>
<comment type="catalytic activity">
    <reaction evidence="18">
        <text>L-seryl-[protein] + ATP = O-phospho-L-seryl-[protein] + ADP + H(+)</text>
        <dbReference type="Rhea" id="RHEA:17989"/>
        <dbReference type="Rhea" id="RHEA-COMP:9863"/>
        <dbReference type="Rhea" id="RHEA-COMP:11604"/>
        <dbReference type="ChEBI" id="CHEBI:15378"/>
        <dbReference type="ChEBI" id="CHEBI:29999"/>
        <dbReference type="ChEBI" id="CHEBI:30616"/>
        <dbReference type="ChEBI" id="CHEBI:83421"/>
        <dbReference type="ChEBI" id="CHEBI:456216"/>
        <dbReference type="EC" id="2.7.11.1"/>
    </reaction>
</comment>
<sequence length="1025" mass="113816">MGIPLSSSPLNKSYPLSRIYCSSRNGCIEPEDTPSQVQYLLNDSDVSLESCPQPSPPSALYFIWVKAPHVWTATVAVFFSCVHFQGIKMSGFTIRGCFWAVLLYFCVQSAVEQKTDPSEVTVLVALKSSLTDHMKQLNNWNKGDPCRSNWTGVLCFDVVGADGYLHIRELQLMNMYLSGNLAPDLGQLSQLQILNFMWNDLTGTLPKEIGNIKSLKLLLLSGNKLIGSLPDEIGNLSELDRIQIDQNSISGPIPKSISHMKKLKHLHFNNNSLSGQIPVELTNVSTIYHLLFDNNNLTGYLPAELSKLSNLRILQLDNNNFSGSHIPASFGDFVNVVKISLRNCSLRGAIPDLSRVANLSYIDLSWNGLSGSIPVNKLSDNMTTINLSNNHLNGSIPESFSQLPKLQNLLLENNLLSGSISTDIWRNKSFSAKAILTINLRNNSLSDILGDVNPPANVTFRLQGNPICHKADMLKIVQFCGPDSGMGYVPNYSTNSTMICPIQACPVGNYFEYVPASPIPCFCASPILIGYRLKSPSFSYLPPYEHPLELYLTSSLSLHLYQLYVDSFFWEEGPRLRMSLKLFPVAGTDHSSLFNTSEILRIRSIFTTWELPRNDFYGPYELLNFTLVGPYSYVNFNTQGTGMSRGVLISIILGAVVFAVIISAILSSSLTKRYTNYRILLRKRFSSKLSIKIEGVRSFTFKEMALAADDFNSSAQVGQGGYGTVYKGILSDQTIVAIKRAKEGSLQGKREFLTEIELLSRLHHRNLVSLVGYCDEEGEQTLVYEFMPNGTLQNWLSGKSNKTLEFRVRMCIALGAAKGILYLHTEANPPIFHRDIKSSNILLDSKLTAKVADFGLSRLAPALDDEGAVPNHVSTLVKGTPGYLDPEYFLTHKLTDKSDVYSFGVVLLEILTGMHPISYGKNIVREVNVARKSGTLFSIIDSRMGSYPSECMEKFVPLALSCCQDKPEERPSMLEVVRELENILRLMPDDAEIDSSNFKSKHFDESMPSSSGGYLSSLTLTVTPR</sequence>
<keyword evidence="16" id="KW-0325">Glycoprotein</keyword>
<evidence type="ECO:0000256" key="15">
    <source>
        <dbReference type="ARBA" id="ARBA00023170"/>
    </source>
</evidence>
<keyword evidence="12 19" id="KW-0067">ATP-binding</keyword>
<evidence type="ECO:0000256" key="10">
    <source>
        <dbReference type="ARBA" id="ARBA00022741"/>
    </source>
</evidence>
<evidence type="ECO:0000256" key="4">
    <source>
        <dbReference type="ARBA" id="ARBA00022527"/>
    </source>
</evidence>
<dbReference type="SUPFAM" id="SSF52058">
    <property type="entry name" value="L domain-like"/>
    <property type="match status" value="1"/>
</dbReference>
<evidence type="ECO:0000256" key="18">
    <source>
        <dbReference type="ARBA" id="ARBA00048679"/>
    </source>
</evidence>
<evidence type="ECO:0000256" key="11">
    <source>
        <dbReference type="ARBA" id="ARBA00022777"/>
    </source>
</evidence>
<dbReference type="InterPro" id="IPR011009">
    <property type="entry name" value="Kinase-like_dom_sf"/>
</dbReference>
<keyword evidence="4" id="KW-0723">Serine/threonine-protein kinase</keyword>